<dbReference type="Gene3D" id="1.25.40.20">
    <property type="entry name" value="Ankyrin repeat-containing domain"/>
    <property type="match status" value="2"/>
</dbReference>
<evidence type="ECO:0000256" key="3">
    <source>
        <dbReference type="PROSITE-ProRule" id="PRU00023"/>
    </source>
</evidence>
<dbReference type="PANTHER" id="PTHR24174">
    <property type="entry name" value="ANKYRIN REPEAT AND STERILE ALPHA MOTIF DOMAIN-CONTAINING PROTEIN 1"/>
    <property type="match status" value="1"/>
</dbReference>
<gene>
    <name evidence="5" type="ORF">KP79_PYT11543</name>
</gene>
<dbReference type="PANTHER" id="PTHR24174:SF16">
    <property type="entry name" value="CASKIN-2"/>
    <property type="match status" value="1"/>
</dbReference>
<protein>
    <submittedName>
        <fullName evidence="5">Ankyrin repeat and SAM domain-containing protein 1A</fullName>
    </submittedName>
</protein>
<accession>A0A210QWY0</accession>
<dbReference type="SMART" id="SM00248">
    <property type="entry name" value="ANK"/>
    <property type="match status" value="6"/>
</dbReference>
<sequence length="657" mass="73016">MGKEVDLLNAVKNNDQQKLQKLLLPDKGYQVKKTTASSSMRMPGGRIRVKLDHININCREPTGSSGYTPLILAVLNGNKDVAETLLFHSADVDFPDSKGNTPLHLAVFAGQTDMMDLLHQNKAKIDVQNSDGNTPVHIISQCVYDHRINVMLKLLQMSPTIYIRNKARATPLDVAAMFNKKDIISIMLDHDPSLKYNTTAIIEAAIRGYGEIVQLLLDYGVSPNGISDLKETGPLHEATRFCRIEVAKILLKFGANPAVRNMNNESPKTIANDLPKIKSEEFLKLFEEMSLTGAIATPRFIESENGEFFAAPSKCYPEIPTDPSWTRNSPEYCNSCTPNYPNINLLDGNLRSFWIMQDSHHAWTVLDLRHSHTLTGITIYGWDSPEMVKCFEIQRGVDIEGPWTTTGSFVCKRTGSSNPKEDAVAQSFKDFEASSRYWRLQVLGNYGGNYTCFHGIALCGSEDRVMETMEKLGFTQYIDRFICKGCNTYRKLLLQDDTDLQEVCTADDVETLSKELKRLRKSEFKLSNLKWKHPPPYSNPEREVIPDIVVTGDVGCTDALTISVEGGCDILHGNLTAILDTTSLKTAPTATFTGVTISADGTYRIIVRSKSNPDITLRAPADIVIKPSSNLSKENIDAFESLEAMLSDLATSLDLPS</sequence>
<dbReference type="OrthoDB" id="5314041at2759"/>
<dbReference type="InterPro" id="IPR000421">
    <property type="entry name" value="FA58C"/>
</dbReference>
<dbReference type="InterPro" id="IPR008979">
    <property type="entry name" value="Galactose-bd-like_sf"/>
</dbReference>
<dbReference type="Proteomes" id="UP000242188">
    <property type="component" value="Unassembled WGS sequence"/>
</dbReference>
<dbReference type="Pfam" id="PF12796">
    <property type="entry name" value="Ank_2"/>
    <property type="match status" value="2"/>
</dbReference>
<keyword evidence="2 3" id="KW-0040">ANK repeat</keyword>
<dbReference type="Pfam" id="PF00754">
    <property type="entry name" value="F5_F8_type_C"/>
    <property type="match status" value="1"/>
</dbReference>
<dbReference type="STRING" id="6573.A0A210QWY0"/>
<dbReference type="AlphaFoldDB" id="A0A210QWY0"/>
<feature type="repeat" description="ANK" evidence="3">
    <location>
        <begin position="65"/>
        <end position="97"/>
    </location>
</feature>
<dbReference type="SUPFAM" id="SSF48403">
    <property type="entry name" value="Ankyrin repeat"/>
    <property type="match status" value="1"/>
</dbReference>
<feature type="repeat" description="ANK" evidence="3">
    <location>
        <begin position="98"/>
        <end position="130"/>
    </location>
</feature>
<dbReference type="EMBL" id="NEDP02001463">
    <property type="protein sequence ID" value="OWF53221.1"/>
    <property type="molecule type" value="Genomic_DNA"/>
</dbReference>
<dbReference type="InterPro" id="IPR036770">
    <property type="entry name" value="Ankyrin_rpt-contain_sf"/>
</dbReference>
<dbReference type="PROSITE" id="PS50088">
    <property type="entry name" value="ANK_REPEAT"/>
    <property type="match status" value="3"/>
</dbReference>
<evidence type="ECO:0000256" key="2">
    <source>
        <dbReference type="ARBA" id="ARBA00023043"/>
    </source>
</evidence>
<dbReference type="Gene3D" id="2.60.120.260">
    <property type="entry name" value="Galactose-binding domain-like"/>
    <property type="match status" value="1"/>
</dbReference>
<proteinExistence type="predicted"/>
<comment type="caution">
    <text evidence="5">The sequence shown here is derived from an EMBL/GenBank/DDBJ whole genome shotgun (WGS) entry which is preliminary data.</text>
</comment>
<dbReference type="PROSITE" id="PS50297">
    <property type="entry name" value="ANK_REP_REGION"/>
    <property type="match status" value="2"/>
</dbReference>
<evidence type="ECO:0000256" key="1">
    <source>
        <dbReference type="ARBA" id="ARBA00022737"/>
    </source>
</evidence>
<dbReference type="InterPro" id="IPR033635">
    <property type="entry name" value="ANKS1/Caskin"/>
</dbReference>
<dbReference type="PROSITE" id="PS50022">
    <property type="entry name" value="FA58C_3"/>
    <property type="match status" value="1"/>
</dbReference>
<feature type="domain" description="F5/8 type C" evidence="4">
    <location>
        <begin position="347"/>
        <end position="461"/>
    </location>
</feature>
<dbReference type="SUPFAM" id="SSF49785">
    <property type="entry name" value="Galactose-binding domain-like"/>
    <property type="match status" value="1"/>
</dbReference>
<organism evidence="5 6">
    <name type="scientific">Mizuhopecten yessoensis</name>
    <name type="common">Japanese scallop</name>
    <name type="synonym">Patinopecten yessoensis</name>
    <dbReference type="NCBI Taxonomy" id="6573"/>
    <lineage>
        <taxon>Eukaryota</taxon>
        <taxon>Metazoa</taxon>
        <taxon>Spiralia</taxon>
        <taxon>Lophotrochozoa</taxon>
        <taxon>Mollusca</taxon>
        <taxon>Bivalvia</taxon>
        <taxon>Autobranchia</taxon>
        <taxon>Pteriomorphia</taxon>
        <taxon>Pectinida</taxon>
        <taxon>Pectinoidea</taxon>
        <taxon>Pectinidae</taxon>
        <taxon>Mizuhopecten</taxon>
    </lineage>
</organism>
<feature type="repeat" description="ANK" evidence="3">
    <location>
        <begin position="230"/>
        <end position="262"/>
    </location>
</feature>
<keyword evidence="6" id="KW-1185">Reference proteome</keyword>
<dbReference type="PRINTS" id="PR01415">
    <property type="entry name" value="ANKYRIN"/>
</dbReference>
<keyword evidence="1" id="KW-0677">Repeat</keyword>
<evidence type="ECO:0000313" key="6">
    <source>
        <dbReference type="Proteomes" id="UP000242188"/>
    </source>
</evidence>
<evidence type="ECO:0000313" key="5">
    <source>
        <dbReference type="EMBL" id="OWF53221.1"/>
    </source>
</evidence>
<name>A0A210QWY0_MIZYE</name>
<reference evidence="5 6" key="1">
    <citation type="journal article" date="2017" name="Nat. Ecol. Evol.">
        <title>Scallop genome provides insights into evolution of bilaterian karyotype and development.</title>
        <authorList>
            <person name="Wang S."/>
            <person name="Zhang J."/>
            <person name="Jiao W."/>
            <person name="Li J."/>
            <person name="Xun X."/>
            <person name="Sun Y."/>
            <person name="Guo X."/>
            <person name="Huan P."/>
            <person name="Dong B."/>
            <person name="Zhang L."/>
            <person name="Hu X."/>
            <person name="Sun X."/>
            <person name="Wang J."/>
            <person name="Zhao C."/>
            <person name="Wang Y."/>
            <person name="Wang D."/>
            <person name="Huang X."/>
            <person name="Wang R."/>
            <person name="Lv J."/>
            <person name="Li Y."/>
            <person name="Zhang Z."/>
            <person name="Liu B."/>
            <person name="Lu W."/>
            <person name="Hui Y."/>
            <person name="Liang J."/>
            <person name="Zhou Z."/>
            <person name="Hou R."/>
            <person name="Li X."/>
            <person name="Liu Y."/>
            <person name="Li H."/>
            <person name="Ning X."/>
            <person name="Lin Y."/>
            <person name="Zhao L."/>
            <person name="Xing Q."/>
            <person name="Dou J."/>
            <person name="Li Y."/>
            <person name="Mao J."/>
            <person name="Guo H."/>
            <person name="Dou H."/>
            <person name="Li T."/>
            <person name="Mu C."/>
            <person name="Jiang W."/>
            <person name="Fu Q."/>
            <person name="Fu X."/>
            <person name="Miao Y."/>
            <person name="Liu J."/>
            <person name="Yu Q."/>
            <person name="Li R."/>
            <person name="Liao H."/>
            <person name="Li X."/>
            <person name="Kong Y."/>
            <person name="Jiang Z."/>
            <person name="Chourrout D."/>
            <person name="Li R."/>
            <person name="Bao Z."/>
        </authorList>
    </citation>
    <scope>NUCLEOTIDE SEQUENCE [LARGE SCALE GENOMIC DNA]</scope>
    <source>
        <strain evidence="5 6">PY_sf001</strain>
    </source>
</reference>
<dbReference type="InterPro" id="IPR002110">
    <property type="entry name" value="Ankyrin_rpt"/>
</dbReference>
<evidence type="ECO:0000259" key="4">
    <source>
        <dbReference type="PROSITE" id="PS50022"/>
    </source>
</evidence>